<sequence>MIEFQNVAKIYLQGAREVRALNGLSTTVSDGEFVAVMGPSGSGKSTFLHLAGALDLPSSGAVLIKDTDTSAMSDTERTLLRRRRLGFIFQFFNLIPTLTVHENVGLPLLLDGDKISSVREKVSGLLERVGLGARQVHLPEELSGGEMQRVAIARSLVHDPEILLADEPTGNLDSATGTEIMELLQGVASESNKTIVMVTHDARVAGYADRTLHLRDGALDESA</sequence>
<dbReference type="GO" id="GO:0022857">
    <property type="term" value="F:transmembrane transporter activity"/>
    <property type="evidence" value="ECO:0007669"/>
    <property type="project" value="UniProtKB-ARBA"/>
</dbReference>
<dbReference type="GO" id="GO:0016887">
    <property type="term" value="F:ATP hydrolysis activity"/>
    <property type="evidence" value="ECO:0007669"/>
    <property type="project" value="InterPro"/>
</dbReference>
<reference evidence="6" key="1">
    <citation type="submission" date="2018-05" db="EMBL/GenBank/DDBJ databases">
        <authorList>
            <person name="Lanie J.A."/>
            <person name="Ng W.-L."/>
            <person name="Kazmierczak K.M."/>
            <person name="Andrzejewski T.M."/>
            <person name="Davidsen T.M."/>
            <person name="Wayne K.J."/>
            <person name="Tettelin H."/>
            <person name="Glass J.I."/>
            <person name="Rusch D."/>
            <person name="Podicherti R."/>
            <person name="Tsui H.-C.T."/>
            <person name="Winkler M.E."/>
        </authorList>
    </citation>
    <scope>NUCLEOTIDE SEQUENCE</scope>
</reference>
<dbReference type="AlphaFoldDB" id="A0A383AD77"/>
<organism evidence="6">
    <name type="scientific">marine metagenome</name>
    <dbReference type="NCBI Taxonomy" id="408172"/>
    <lineage>
        <taxon>unclassified sequences</taxon>
        <taxon>metagenomes</taxon>
        <taxon>ecological metagenomes</taxon>
    </lineage>
</organism>
<evidence type="ECO:0000313" key="6">
    <source>
        <dbReference type="EMBL" id="SVE05836.1"/>
    </source>
</evidence>
<dbReference type="SMART" id="SM00382">
    <property type="entry name" value="AAA"/>
    <property type="match status" value="1"/>
</dbReference>
<dbReference type="InterPro" id="IPR017871">
    <property type="entry name" value="ABC_transporter-like_CS"/>
</dbReference>
<evidence type="ECO:0000256" key="3">
    <source>
        <dbReference type="ARBA" id="ARBA00022741"/>
    </source>
</evidence>
<dbReference type="PROSITE" id="PS50893">
    <property type="entry name" value="ABC_TRANSPORTER_2"/>
    <property type="match status" value="1"/>
</dbReference>
<dbReference type="SUPFAM" id="SSF52540">
    <property type="entry name" value="P-loop containing nucleoside triphosphate hydrolases"/>
    <property type="match status" value="1"/>
</dbReference>
<evidence type="ECO:0000256" key="4">
    <source>
        <dbReference type="ARBA" id="ARBA00022840"/>
    </source>
</evidence>
<dbReference type="PROSITE" id="PS00211">
    <property type="entry name" value="ABC_TRANSPORTER_1"/>
    <property type="match status" value="1"/>
</dbReference>
<proteinExistence type="inferred from homology"/>
<dbReference type="GO" id="GO:0005524">
    <property type="term" value="F:ATP binding"/>
    <property type="evidence" value="ECO:0007669"/>
    <property type="project" value="UniProtKB-KW"/>
</dbReference>
<dbReference type="Pfam" id="PF00005">
    <property type="entry name" value="ABC_tran"/>
    <property type="match status" value="1"/>
</dbReference>
<dbReference type="GO" id="GO:0098796">
    <property type="term" value="C:membrane protein complex"/>
    <property type="evidence" value="ECO:0007669"/>
    <property type="project" value="UniProtKB-ARBA"/>
</dbReference>
<dbReference type="EMBL" id="UINC01191276">
    <property type="protein sequence ID" value="SVE05836.1"/>
    <property type="molecule type" value="Genomic_DNA"/>
</dbReference>
<comment type="similarity">
    <text evidence="1">Belongs to the ABC transporter superfamily.</text>
</comment>
<protein>
    <recommendedName>
        <fullName evidence="5">ABC transporter domain-containing protein</fullName>
    </recommendedName>
</protein>
<feature type="non-terminal residue" evidence="6">
    <location>
        <position position="223"/>
    </location>
</feature>
<evidence type="ECO:0000256" key="1">
    <source>
        <dbReference type="ARBA" id="ARBA00005417"/>
    </source>
</evidence>
<keyword evidence="4" id="KW-0067">ATP-binding</keyword>
<dbReference type="PANTHER" id="PTHR42798:SF7">
    <property type="entry name" value="ALPHA-D-RIBOSE 1-METHYLPHOSPHONATE 5-TRIPHOSPHATE SYNTHASE SUBUNIT PHNL"/>
    <property type="match status" value="1"/>
</dbReference>
<evidence type="ECO:0000259" key="5">
    <source>
        <dbReference type="PROSITE" id="PS50893"/>
    </source>
</evidence>
<evidence type="ECO:0000256" key="2">
    <source>
        <dbReference type="ARBA" id="ARBA00022448"/>
    </source>
</evidence>
<keyword evidence="3" id="KW-0547">Nucleotide-binding</keyword>
<gene>
    <name evidence="6" type="ORF">METZ01_LOCUS458690</name>
</gene>
<dbReference type="InterPro" id="IPR003593">
    <property type="entry name" value="AAA+_ATPase"/>
</dbReference>
<accession>A0A383AD77</accession>
<dbReference type="PANTHER" id="PTHR42798">
    <property type="entry name" value="LIPOPROTEIN-RELEASING SYSTEM ATP-BINDING PROTEIN LOLD"/>
    <property type="match status" value="1"/>
</dbReference>
<dbReference type="InterPro" id="IPR017911">
    <property type="entry name" value="MacB-like_ATP-bd"/>
</dbReference>
<dbReference type="Gene3D" id="3.40.50.300">
    <property type="entry name" value="P-loop containing nucleotide triphosphate hydrolases"/>
    <property type="match status" value="1"/>
</dbReference>
<feature type="domain" description="ABC transporter" evidence="5">
    <location>
        <begin position="2"/>
        <end position="223"/>
    </location>
</feature>
<keyword evidence="2" id="KW-0813">Transport</keyword>
<dbReference type="InterPro" id="IPR027417">
    <property type="entry name" value="P-loop_NTPase"/>
</dbReference>
<name>A0A383AD77_9ZZZZ</name>
<dbReference type="InterPro" id="IPR003439">
    <property type="entry name" value="ABC_transporter-like_ATP-bd"/>
</dbReference>
<dbReference type="CDD" id="cd03255">
    <property type="entry name" value="ABC_MJ0796_LolCDE_FtsE"/>
    <property type="match status" value="1"/>
</dbReference>
<dbReference type="FunFam" id="3.40.50.300:FF:000032">
    <property type="entry name" value="Export ABC transporter ATP-binding protein"/>
    <property type="match status" value="1"/>
</dbReference>